<gene>
    <name evidence="2" type="ORF">DPMN_149691</name>
</gene>
<dbReference type="Proteomes" id="UP000828390">
    <property type="component" value="Unassembled WGS sequence"/>
</dbReference>
<dbReference type="Gene3D" id="1.10.1410.40">
    <property type="match status" value="1"/>
</dbReference>
<keyword evidence="3" id="KW-1185">Reference proteome</keyword>
<name>A0A9D4FE93_DREPO</name>
<evidence type="ECO:0000259" key="1">
    <source>
        <dbReference type="Pfam" id="PF20266"/>
    </source>
</evidence>
<evidence type="ECO:0000313" key="2">
    <source>
        <dbReference type="EMBL" id="KAH3796124.1"/>
    </source>
</evidence>
<feature type="domain" description="Mab-21-like HhH/H2TH-like" evidence="1">
    <location>
        <begin position="1"/>
        <end position="66"/>
    </location>
</feature>
<dbReference type="InterPro" id="IPR046906">
    <property type="entry name" value="Mab-21_HhH/H2TH-like"/>
</dbReference>
<organism evidence="2 3">
    <name type="scientific">Dreissena polymorpha</name>
    <name type="common">Zebra mussel</name>
    <name type="synonym">Mytilus polymorpha</name>
    <dbReference type="NCBI Taxonomy" id="45954"/>
    <lineage>
        <taxon>Eukaryota</taxon>
        <taxon>Metazoa</taxon>
        <taxon>Spiralia</taxon>
        <taxon>Lophotrochozoa</taxon>
        <taxon>Mollusca</taxon>
        <taxon>Bivalvia</taxon>
        <taxon>Autobranchia</taxon>
        <taxon>Heteroconchia</taxon>
        <taxon>Euheterodonta</taxon>
        <taxon>Imparidentia</taxon>
        <taxon>Neoheterodontei</taxon>
        <taxon>Myida</taxon>
        <taxon>Dreissenoidea</taxon>
        <taxon>Dreissenidae</taxon>
        <taxon>Dreissena</taxon>
    </lineage>
</organism>
<dbReference type="AlphaFoldDB" id="A0A9D4FE93"/>
<comment type="caution">
    <text evidence="2">The sequence shown here is derived from an EMBL/GenBank/DDBJ whole genome shotgun (WGS) entry which is preliminary data.</text>
</comment>
<evidence type="ECO:0000313" key="3">
    <source>
        <dbReference type="Proteomes" id="UP000828390"/>
    </source>
</evidence>
<reference evidence="2" key="2">
    <citation type="submission" date="2020-11" db="EMBL/GenBank/DDBJ databases">
        <authorList>
            <person name="McCartney M.A."/>
            <person name="Auch B."/>
            <person name="Kono T."/>
            <person name="Mallez S."/>
            <person name="Becker A."/>
            <person name="Gohl D.M."/>
            <person name="Silverstein K.A.T."/>
            <person name="Koren S."/>
            <person name="Bechman K.B."/>
            <person name="Herman A."/>
            <person name="Abrahante J.E."/>
            <person name="Garbe J."/>
        </authorList>
    </citation>
    <scope>NUCLEOTIDE SEQUENCE</scope>
    <source>
        <strain evidence="2">Duluth1</strain>
        <tissue evidence="2">Whole animal</tissue>
    </source>
</reference>
<protein>
    <recommendedName>
        <fullName evidence="1">Mab-21-like HhH/H2TH-like domain-containing protein</fullName>
    </recommendedName>
</protein>
<accession>A0A9D4FE93</accession>
<sequence>MKTYVQWQAENNTQNEFNARSLFDCLYDGLSELTTAIVTKQLPYYMIPERNLMAASGLQAKQQSKWISDITDMMADGPWAILRLPKIR</sequence>
<proteinExistence type="predicted"/>
<reference evidence="2" key="1">
    <citation type="journal article" date="2019" name="bioRxiv">
        <title>The Genome of the Zebra Mussel, Dreissena polymorpha: A Resource for Invasive Species Research.</title>
        <authorList>
            <person name="McCartney M.A."/>
            <person name="Auch B."/>
            <person name="Kono T."/>
            <person name="Mallez S."/>
            <person name="Zhang Y."/>
            <person name="Obille A."/>
            <person name="Becker A."/>
            <person name="Abrahante J.E."/>
            <person name="Garbe J."/>
            <person name="Badalamenti J.P."/>
            <person name="Herman A."/>
            <person name="Mangelson H."/>
            <person name="Liachko I."/>
            <person name="Sullivan S."/>
            <person name="Sone E.D."/>
            <person name="Koren S."/>
            <person name="Silverstein K.A.T."/>
            <person name="Beckman K.B."/>
            <person name="Gohl D.M."/>
        </authorList>
    </citation>
    <scope>NUCLEOTIDE SEQUENCE</scope>
    <source>
        <strain evidence="2">Duluth1</strain>
        <tissue evidence="2">Whole animal</tissue>
    </source>
</reference>
<dbReference type="Pfam" id="PF20266">
    <property type="entry name" value="Mab-21_C"/>
    <property type="match status" value="1"/>
</dbReference>
<dbReference type="EMBL" id="JAIWYP010000007">
    <property type="protein sequence ID" value="KAH3796124.1"/>
    <property type="molecule type" value="Genomic_DNA"/>
</dbReference>